<dbReference type="InParanoid" id="I3TCR4"/>
<accession>I3TCR4</accession>
<dbReference type="STRING" id="1184251.TCELL_0127"/>
<dbReference type="OrthoDB" id="17710at2157"/>
<protein>
    <submittedName>
        <fullName evidence="1">Uncharacterized protein</fullName>
    </submittedName>
</protein>
<evidence type="ECO:0000313" key="2">
    <source>
        <dbReference type="Proteomes" id="UP000005270"/>
    </source>
</evidence>
<sequence>MVVLLYRNLVVAVYDPKWFREVVDKLRRRGIKFSFYYTLGEVPEYSVVYTDSSEIRDEVGARRDLTVVYDPERTCRGLEKAVLASLMKSEYGSLTIGVDPGSRHAFIALGDSVVVDWGFMDDLVGKVRELVECVPATSVVVRVGAHGRGLEIARDVKIRVPGVRVELVSEYNTTPSHSRASARLLLKGLVVNRQYLRGNKDVLAALRIALKQGVEVL</sequence>
<name>I3TCR4_THEC1</name>
<dbReference type="eggNOG" id="arCOG03142">
    <property type="taxonomic scope" value="Archaea"/>
</dbReference>
<evidence type="ECO:0000313" key="1">
    <source>
        <dbReference type="EMBL" id="AFK50552.1"/>
    </source>
</evidence>
<dbReference type="KEGG" id="thg:TCELL_0127"/>
<dbReference type="Proteomes" id="UP000005270">
    <property type="component" value="Chromosome"/>
</dbReference>
<proteinExistence type="predicted"/>
<reference evidence="1 2" key="1">
    <citation type="journal article" date="2012" name="J. Bacteriol.">
        <title>Complete genome sequence of the hyperthermophilic cellulolytic Crenarchaeon 'Thermogladius cellulolyticus' 1633.</title>
        <authorList>
            <person name="Mardanov A.V."/>
            <person name="Kochetkova T.V."/>
            <person name="Beletsky A.V."/>
            <person name="Bonch-Osmolovskaya E.A."/>
            <person name="Ravin N.V."/>
            <person name="Skryabin K.G."/>
        </authorList>
    </citation>
    <scope>NUCLEOTIDE SEQUENCE [LARGE SCALE GENOMIC DNA]</scope>
    <source>
        <strain evidence="2">DSM 22663 / VKM B-2946 / 1633</strain>
    </source>
</reference>
<organism evidence="1 2">
    <name type="scientific">Thermogladius calderae (strain DSM 22663 / VKM B-2946 / 1633)</name>
    <dbReference type="NCBI Taxonomy" id="1184251"/>
    <lineage>
        <taxon>Archaea</taxon>
        <taxon>Thermoproteota</taxon>
        <taxon>Thermoprotei</taxon>
        <taxon>Desulfurococcales</taxon>
        <taxon>Desulfurococcaceae</taxon>
        <taxon>Thermogladius</taxon>
    </lineage>
</organism>
<dbReference type="GeneID" id="13012403"/>
<dbReference type="AlphaFoldDB" id="I3TCR4"/>
<dbReference type="RefSeq" id="WP_014736803.1">
    <property type="nucleotide sequence ID" value="NC_017954.1"/>
</dbReference>
<dbReference type="HOGENOM" id="CLU_1280843_0_0_2"/>
<keyword evidence="2" id="KW-1185">Reference proteome</keyword>
<gene>
    <name evidence="1" type="ordered locus">TCELL_0127</name>
</gene>
<dbReference type="EMBL" id="CP003531">
    <property type="protein sequence ID" value="AFK50552.1"/>
    <property type="molecule type" value="Genomic_DNA"/>
</dbReference>